<comment type="caution">
    <text evidence="2">The sequence shown here is derived from an EMBL/GenBank/DDBJ whole genome shotgun (WGS) entry which is preliminary data.</text>
</comment>
<evidence type="ECO:0000313" key="2">
    <source>
        <dbReference type="EMBL" id="VCW97083.1"/>
    </source>
</evidence>
<feature type="non-terminal residue" evidence="2">
    <location>
        <position position="1"/>
    </location>
</feature>
<feature type="region of interest" description="Disordered" evidence="1">
    <location>
        <begin position="56"/>
        <end position="75"/>
    </location>
</feature>
<sequence length="75" mass="8101">RGRASLLAEGQSEAGPWTLLSEGHKGSRHQPVSSPGLDLCKYRYTVVQNVSFRARGGSTARGKGTTTPDRLRVYA</sequence>
<keyword evidence="3" id="KW-1185">Reference proteome</keyword>
<proteinExistence type="predicted"/>
<accession>A0A9X9Q1S6</accession>
<dbReference type="Proteomes" id="UP000269945">
    <property type="component" value="Unassembled WGS sequence"/>
</dbReference>
<protein>
    <submittedName>
        <fullName evidence="2">Uncharacterized protein</fullName>
    </submittedName>
</protein>
<evidence type="ECO:0000313" key="3">
    <source>
        <dbReference type="Proteomes" id="UP000269945"/>
    </source>
</evidence>
<reference evidence="2 3" key="1">
    <citation type="submission" date="2018-10" db="EMBL/GenBank/DDBJ databases">
        <authorList>
            <person name="Ekblom R."/>
            <person name="Jareborg N."/>
        </authorList>
    </citation>
    <scope>NUCLEOTIDE SEQUENCE [LARGE SCALE GENOMIC DNA]</scope>
    <source>
        <tissue evidence="2">Muscle</tissue>
    </source>
</reference>
<dbReference type="AlphaFoldDB" id="A0A9X9Q1S6"/>
<gene>
    <name evidence="2" type="ORF">BN2614_LOCUS3</name>
</gene>
<organism evidence="2 3">
    <name type="scientific">Gulo gulo</name>
    <name type="common">Wolverine</name>
    <name type="synonym">Gluton</name>
    <dbReference type="NCBI Taxonomy" id="48420"/>
    <lineage>
        <taxon>Eukaryota</taxon>
        <taxon>Metazoa</taxon>
        <taxon>Chordata</taxon>
        <taxon>Craniata</taxon>
        <taxon>Vertebrata</taxon>
        <taxon>Euteleostomi</taxon>
        <taxon>Mammalia</taxon>
        <taxon>Eutheria</taxon>
        <taxon>Laurasiatheria</taxon>
        <taxon>Carnivora</taxon>
        <taxon>Caniformia</taxon>
        <taxon>Musteloidea</taxon>
        <taxon>Mustelidae</taxon>
        <taxon>Guloninae</taxon>
        <taxon>Gulo</taxon>
    </lineage>
</organism>
<name>A0A9X9Q1S6_GULGU</name>
<evidence type="ECO:0000256" key="1">
    <source>
        <dbReference type="SAM" id="MobiDB-lite"/>
    </source>
</evidence>
<dbReference type="EMBL" id="CYRY02020528">
    <property type="protein sequence ID" value="VCW97083.1"/>
    <property type="molecule type" value="Genomic_DNA"/>
</dbReference>